<dbReference type="Pfam" id="PF07914">
    <property type="entry name" value="DUF1679"/>
    <property type="match status" value="1"/>
</dbReference>
<dbReference type="AlphaFoldDB" id="A0AA36H3Q4"/>
<dbReference type="Proteomes" id="UP001176961">
    <property type="component" value="Unassembled WGS sequence"/>
</dbReference>
<reference evidence="1" key="1">
    <citation type="submission" date="2023-07" db="EMBL/GenBank/DDBJ databases">
        <authorList>
            <consortium name="CYATHOMIX"/>
        </authorList>
    </citation>
    <scope>NUCLEOTIDE SEQUENCE</scope>
    <source>
        <strain evidence="1">N/A</strain>
    </source>
</reference>
<keyword evidence="2" id="KW-1185">Reference proteome</keyword>
<dbReference type="PANTHER" id="PTHR23020:SF12">
    <property type="entry name" value="CHK KINASE-LIKE DOMAIN-CONTAINING PROTEIN"/>
    <property type="match status" value="1"/>
</dbReference>
<evidence type="ECO:0008006" key="3">
    <source>
        <dbReference type="Google" id="ProtNLM"/>
    </source>
</evidence>
<evidence type="ECO:0000313" key="1">
    <source>
        <dbReference type="EMBL" id="CAJ0603392.1"/>
    </source>
</evidence>
<dbReference type="InterPro" id="IPR052961">
    <property type="entry name" value="Oxido-Kinase-like_Enzymes"/>
</dbReference>
<protein>
    <recommendedName>
        <fullName evidence="3">CHK kinase-like domain-containing protein</fullName>
    </recommendedName>
</protein>
<dbReference type="Gene3D" id="3.90.1200.10">
    <property type="match status" value="1"/>
</dbReference>
<proteinExistence type="predicted"/>
<dbReference type="PANTHER" id="PTHR23020">
    <property type="entry name" value="UNCHARACTERIZED NUCLEAR HORMONE RECEPTOR-RELATED"/>
    <property type="match status" value="1"/>
</dbReference>
<gene>
    <name evidence="1" type="ORF">CYNAS_LOCUS15375</name>
</gene>
<accession>A0AA36H3Q4</accession>
<dbReference type="EMBL" id="CATQJL010000305">
    <property type="protein sequence ID" value="CAJ0603392.1"/>
    <property type="molecule type" value="Genomic_DNA"/>
</dbReference>
<dbReference type="InterPro" id="IPR011009">
    <property type="entry name" value="Kinase-like_dom_sf"/>
</dbReference>
<comment type="caution">
    <text evidence="1">The sequence shown here is derived from an EMBL/GenBank/DDBJ whole genome shotgun (WGS) entry which is preliminary data.</text>
</comment>
<dbReference type="InterPro" id="IPR012877">
    <property type="entry name" value="Dhs-27"/>
</dbReference>
<sequence>MFESAADKYPPKVLLHGEPFASNIFRRLDNTELVWTIVDWTGCHSGCYGEDLAKAICWNLSTKDRLECTTSLLEEYYQHVMRYSGDLELTMNDVRKAYDAFLPVAMVTFTAKIMEMQNKGDVESLLERAKGLIENLYTLIKLNE</sequence>
<organism evidence="1 2">
    <name type="scientific">Cylicocyclus nassatus</name>
    <name type="common">Nematode worm</name>
    <dbReference type="NCBI Taxonomy" id="53992"/>
    <lineage>
        <taxon>Eukaryota</taxon>
        <taxon>Metazoa</taxon>
        <taxon>Ecdysozoa</taxon>
        <taxon>Nematoda</taxon>
        <taxon>Chromadorea</taxon>
        <taxon>Rhabditida</taxon>
        <taxon>Rhabditina</taxon>
        <taxon>Rhabditomorpha</taxon>
        <taxon>Strongyloidea</taxon>
        <taxon>Strongylidae</taxon>
        <taxon>Cylicocyclus</taxon>
    </lineage>
</organism>
<dbReference type="SUPFAM" id="SSF56112">
    <property type="entry name" value="Protein kinase-like (PK-like)"/>
    <property type="match status" value="1"/>
</dbReference>
<evidence type="ECO:0000313" key="2">
    <source>
        <dbReference type="Proteomes" id="UP001176961"/>
    </source>
</evidence>
<name>A0AA36H3Q4_CYLNA</name>